<protein>
    <submittedName>
        <fullName evidence="1">Uncharacterized protein</fullName>
    </submittedName>
</protein>
<accession>A0A157STT6</accession>
<name>A0A157STT6_9BORD</name>
<dbReference type="RefSeq" id="WP_066132891.1">
    <property type="nucleotide sequence ID" value="NZ_FKIF01000009.1"/>
</dbReference>
<gene>
    <name evidence="1" type="ORF">SAMEA3906486_04883</name>
</gene>
<evidence type="ECO:0000313" key="2">
    <source>
        <dbReference type="Proteomes" id="UP000076848"/>
    </source>
</evidence>
<sequence length="83" mass="9551">MRLFKTRPAAVTRRVPREDEFPPGSTFHIKEFDVPLVHVPGQGWFNWFGGAPRAYDINGLKLGNNWPAQDFQEWATLVRDSLP</sequence>
<evidence type="ECO:0000313" key="1">
    <source>
        <dbReference type="EMBL" id="SAI73849.1"/>
    </source>
</evidence>
<dbReference type="OrthoDB" id="6198595at2"/>
<keyword evidence="2" id="KW-1185">Reference proteome</keyword>
<proteinExistence type="predicted"/>
<reference evidence="1 2" key="1">
    <citation type="submission" date="2016-04" db="EMBL/GenBank/DDBJ databases">
        <authorList>
            <consortium name="Pathogen Informatics"/>
        </authorList>
    </citation>
    <scope>NUCLEOTIDE SEQUENCE [LARGE SCALE GENOMIC DNA]</scope>
    <source>
        <strain evidence="1 2">H050680373</strain>
    </source>
</reference>
<dbReference type="Proteomes" id="UP000076848">
    <property type="component" value="Unassembled WGS sequence"/>
</dbReference>
<dbReference type="EMBL" id="FKIF01000009">
    <property type="protein sequence ID" value="SAI73849.1"/>
    <property type="molecule type" value="Genomic_DNA"/>
</dbReference>
<organism evidence="1 2">
    <name type="scientific">Bordetella ansorpii</name>
    <dbReference type="NCBI Taxonomy" id="288768"/>
    <lineage>
        <taxon>Bacteria</taxon>
        <taxon>Pseudomonadati</taxon>
        <taxon>Pseudomonadota</taxon>
        <taxon>Betaproteobacteria</taxon>
        <taxon>Burkholderiales</taxon>
        <taxon>Alcaligenaceae</taxon>
        <taxon>Bordetella</taxon>
    </lineage>
</organism>
<dbReference type="AlphaFoldDB" id="A0A157STT6"/>